<dbReference type="OrthoDB" id="6700442at2759"/>
<dbReference type="Proteomes" id="UP001153709">
    <property type="component" value="Chromosome 9"/>
</dbReference>
<reference evidence="1" key="1">
    <citation type="submission" date="2022-01" db="EMBL/GenBank/DDBJ databases">
        <authorList>
            <person name="King R."/>
        </authorList>
    </citation>
    <scope>NUCLEOTIDE SEQUENCE</scope>
</reference>
<evidence type="ECO:0000313" key="1">
    <source>
        <dbReference type="EMBL" id="CAG9841058.1"/>
    </source>
</evidence>
<keyword evidence="2" id="KW-1185">Reference proteome</keyword>
<organism evidence="1 2">
    <name type="scientific">Diabrotica balteata</name>
    <name type="common">Banded cucumber beetle</name>
    <dbReference type="NCBI Taxonomy" id="107213"/>
    <lineage>
        <taxon>Eukaryota</taxon>
        <taxon>Metazoa</taxon>
        <taxon>Ecdysozoa</taxon>
        <taxon>Arthropoda</taxon>
        <taxon>Hexapoda</taxon>
        <taxon>Insecta</taxon>
        <taxon>Pterygota</taxon>
        <taxon>Neoptera</taxon>
        <taxon>Endopterygota</taxon>
        <taxon>Coleoptera</taxon>
        <taxon>Polyphaga</taxon>
        <taxon>Cucujiformia</taxon>
        <taxon>Chrysomeloidea</taxon>
        <taxon>Chrysomelidae</taxon>
        <taxon>Galerucinae</taxon>
        <taxon>Diabroticina</taxon>
        <taxon>Diabroticites</taxon>
        <taxon>Diabrotica</taxon>
    </lineage>
</organism>
<gene>
    <name evidence="1" type="ORF">DIABBA_LOCUS13653</name>
</gene>
<sequence>MISNIRKVTNDFLDNERNIFGEVGCVQNESEGVTIQSVESKTVETVNTDVIEREQREESINQSMLSNDFLETSEINITIDERTDCSGETPKRYITKCYLTPKTVPYWYNENLLIFLNSTKRIYEERIYCKEKFFPLKWSERMWTEVMHKERPTHFVSSVDIPVPDIYIPLGEVAA</sequence>
<proteinExistence type="predicted"/>
<dbReference type="EMBL" id="OU898284">
    <property type="protein sequence ID" value="CAG9841058.1"/>
    <property type="molecule type" value="Genomic_DNA"/>
</dbReference>
<accession>A0A9N9XIA2</accession>
<name>A0A9N9XIA2_DIABA</name>
<dbReference type="AlphaFoldDB" id="A0A9N9XIA2"/>
<evidence type="ECO:0000313" key="2">
    <source>
        <dbReference type="Proteomes" id="UP001153709"/>
    </source>
</evidence>
<protein>
    <submittedName>
        <fullName evidence="1">Uncharacterized protein</fullName>
    </submittedName>
</protein>